<name>A0A7W8DI69_9BACT</name>
<evidence type="ECO:0000256" key="1">
    <source>
        <dbReference type="SAM" id="Phobius"/>
    </source>
</evidence>
<feature type="transmembrane region" description="Helical" evidence="1">
    <location>
        <begin position="20"/>
        <end position="39"/>
    </location>
</feature>
<keyword evidence="3" id="KW-1185">Reference proteome</keyword>
<evidence type="ECO:0000313" key="2">
    <source>
        <dbReference type="EMBL" id="MBB5030635.1"/>
    </source>
</evidence>
<protein>
    <submittedName>
        <fullName evidence="2">Uncharacterized protein</fullName>
    </submittedName>
</protein>
<accession>A0A7W8DI69</accession>
<evidence type="ECO:0000313" key="3">
    <source>
        <dbReference type="Proteomes" id="UP000590740"/>
    </source>
</evidence>
<sequence length="223" mass="23479">MISQHQPRITIRWFSSSPHLQLVVAAAMCLISAALGGLAGSSGKKMKNGTDTGHVTHAVAFDAGASVPATSHSANKSPASVSVSTSALEIPSSAAPASPPPFHAGEVGSRDAAAFIGGAGPQAVTARPVRAPSALRRPDSRVLVPMIFREVSPAAGLSGEQVATIDQMRNQFNEKVGTPSSPSDPRYRARWVSAQVEMDDQLRAYLGWEKFNQYQLHAAQSLR</sequence>
<keyword evidence="1" id="KW-0812">Transmembrane</keyword>
<keyword evidence="1" id="KW-0472">Membrane</keyword>
<dbReference type="Proteomes" id="UP000590740">
    <property type="component" value="Unassembled WGS sequence"/>
</dbReference>
<proteinExistence type="predicted"/>
<gene>
    <name evidence="2" type="ORF">HNQ65_000189</name>
</gene>
<dbReference type="AlphaFoldDB" id="A0A7W8DI69"/>
<dbReference type="EMBL" id="JACHIG010000001">
    <property type="protein sequence ID" value="MBB5030635.1"/>
    <property type="molecule type" value="Genomic_DNA"/>
</dbReference>
<reference evidence="2 3" key="1">
    <citation type="submission" date="2020-08" db="EMBL/GenBank/DDBJ databases">
        <title>Genomic Encyclopedia of Type Strains, Phase IV (KMG-IV): sequencing the most valuable type-strain genomes for metagenomic binning, comparative biology and taxonomic classification.</title>
        <authorList>
            <person name="Goeker M."/>
        </authorList>
    </citation>
    <scope>NUCLEOTIDE SEQUENCE [LARGE SCALE GENOMIC DNA]</scope>
    <source>
        <strain evidence="2 3">DSM 12252</strain>
    </source>
</reference>
<comment type="caution">
    <text evidence="2">The sequence shown here is derived from an EMBL/GenBank/DDBJ whole genome shotgun (WGS) entry which is preliminary data.</text>
</comment>
<dbReference type="RefSeq" id="WP_184337470.1">
    <property type="nucleotide sequence ID" value="NZ_JACHIG010000001.1"/>
</dbReference>
<organism evidence="2 3">
    <name type="scientific">Prosthecobacter vanneervenii</name>
    <dbReference type="NCBI Taxonomy" id="48466"/>
    <lineage>
        <taxon>Bacteria</taxon>
        <taxon>Pseudomonadati</taxon>
        <taxon>Verrucomicrobiota</taxon>
        <taxon>Verrucomicrobiia</taxon>
        <taxon>Verrucomicrobiales</taxon>
        <taxon>Verrucomicrobiaceae</taxon>
        <taxon>Prosthecobacter</taxon>
    </lineage>
</organism>
<keyword evidence="1" id="KW-1133">Transmembrane helix</keyword>